<dbReference type="RefSeq" id="WP_014445716.1">
    <property type="nucleotide sequence ID" value="NC_017093.1"/>
</dbReference>
<dbReference type="eggNOG" id="ENOG50336UM">
    <property type="taxonomic scope" value="Bacteria"/>
</dbReference>
<dbReference type="AlphaFoldDB" id="I0HCU1"/>
<proteinExistence type="predicted"/>
<organism evidence="1 2">
    <name type="scientific">Actinoplanes missouriensis (strain ATCC 14538 / DSM 43046 / CBS 188.64 / JCM 3121 / NBRC 102363 / NCIMB 12654 / NRRL B-3342 / UNCC 431)</name>
    <dbReference type="NCBI Taxonomy" id="512565"/>
    <lineage>
        <taxon>Bacteria</taxon>
        <taxon>Bacillati</taxon>
        <taxon>Actinomycetota</taxon>
        <taxon>Actinomycetes</taxon>
        <taxon>Micromonosporales</taxon>
        <taxon>Micromonosporaceae</taxon>
        <taxon>Actinoplanes</taxon>
    </lineage>
</organism>
<sequence>MLTAGRTSMWKSQYQLALDGAPVAEWDPKVWKTGGRFALHGQEFEVRAHGWGSTFSMTDAHGTVLAEAKRVGRKNWTVQAGDAAYEFRRTSIWRNDQELLHNGVAVGTIRRTSSWSGDLEADLPGLPLPVQIFIVGVMITWWNSQAAAAA</sequence>
<name>I0HCU1_ACTM4</name>
<dbReference type="EMBL" id="AP012319">
    <property type="protein sequence ID" value="BAL90828.1"/>
    <property type="molecule type" value="Genomic_DNA"/>
</dbReference>
<dbReference type="KEGG" id="ams:AMIS_56080"/>
<reference evidence="1 2" key="1">
    <citation type="submission" date="2012-02" db="EMBL/GenBank/DDBJ databases">
        <title>Complete genome sequence of Actinoplanes missouriensis 431 (= NBRC 102363).</title>
        <authorList>
            <person name="Ohnishi Y."/>
            <person name="Ishikawa J."/>
            <person name="Sekine M."/>
            <person name="Hosoyama A."/>
            <person name="Harada T."/>
            <person name="Narita H."/>
            <person name="Hata T."/>
            <person name="Konno Y."/>
            <person name="Tutikane K."/>
            <person name="Fujita N."/>
            <person name="Horinouchi S."/>
            <person name="Hayakawa M."/>
        </authorList>
    </citation>
    <scope>NUCLEOTIDE SEQUENCE [LARGE SCALE GENOMIC DNA]</scope>
    <source>
        <strain evidence="2">ATCC 14538 / DSM 43046 / CBS 188.64 / JCM 3121 / NBRC 102363 / NCIMB 12654 / NRRL B-3342 / UNCC 431</strain>
    </source>
</reference>
<dbReference type="Proteomes" id="UP000007882">
    <property type="component" value="Chromosome"/>
</dbReference>
<dbReference type="HOGENOM" id="CLU_140381_0_0_11"/>
<accession>I0HCU1</accession>
<keyword evidence="2" id="KW-1185">Reference proteome</keyword>
<gene>
    <name evidence="1" type="ordered locus">AMIS_56080</name>
</gene>
<evidence type="ECO:0000313" key="1">
    <source>
        <dbReference type="EMBL" id="BAL90828.1"/>
    </source>
</evidence>
<evidence type="ECO:0000313" key="2">
    <source>
        <dbReference type="Proteomes" id="UP000007882"/>
    </source>
</evidence>
<protein>
    <submittedName>
        <fullName evidence="1">Uncharacterized protein</fullName>
    </submittedName>
</protein>
<dbReference type="OrthoDB" id="157538at2"/>
<dbReference type="PATRIC" id="fig|512565.3.peg.5605"/>